<evidence type="ECO:0000256" key="2">
    <source>
        <dbReference type="ARBA" id="ARBA00022553"/>
    </source>
</evidence>
<sequence length="101" mass="11057">MLKVMFVCVAGMSTSLLVEKVNEVAKGKGMEIDVFSRAETEARSDLNQADVILLGPQVRYLESSFREGISGMDIKLGVVDMVSYGRMDGAAVLKQIEELIK</sequence>
<dbReference type="InterPro" id="IPR051819">
    <property type="entry name" value="PTS_sugar-specific_EIIB"/>
</dbReference>
<evidence type="ECO:0000256" key="1">
    <source>
        <dbReference type="ARBA" id="ARBA00022448"/>
    </source>
</evidence>
<keyword evidence="4" id="KW-0808">Transferase</keyword>
<organism evidence="9 10">
    <name type="scientific">Aequitasia blattaphilus</name>
    <dbReference type="NCBI Taxonomy" id="2949332"/>
    <lineage>
        <taxon>Bacteria</taxon>
        <taxon>Bacillati</taxon>
        <taxon>Bacillota</taxon>
        <taxon>Clostridia</taxon>
        <taxon>Lachnospirales</taxon>
        <taxon>Lachnospiraceae</taxon>
        <taxon>Aequitasia</taxon>
    </lineage>
</organism>
<proteinExistence type="predicted"/>
<evidence type="ECO:0000256" key="5">
    <source>
        <dbReference type="ARBA" id="ARBA00022683"/>
    </source>
</evidence>
<keyword evidence="10" id="KW-1185">Reference proteome</keyword>
<dbReference type="SUPFAM" id="SSF52794">
    <property type="entry name" value="PTS system IIB component-like"/>
    <property type="match status" value="1"/>
</dbReference>
<evidence type="ECO:0000256" key="6">
    <source>
        <dbReference type="ARBA" id="ARBA00022777"/>
    </source>
</evidence>
<evidence type="ECO:0000259" key="8">
    <source>
        <dbReference type="PROSITE" id="PS51100"/>
    </source>
</evidence>
<evidence type="ECO:0000313" key="9">
    <source>
        <dbReference type="EMBL" id="MCP1100865.1"/>
    </source>
</evidence>
<keyword evidence="3 9" id="KW-0762">Sugar transport</keyword>
<feature type="modified residue" description="Phosphocysteine; by EIIA" evidence="7">
    <location>
        <position position="8"/>
    </location>
</feature>
<dbReference type="Proteomes" id="UP001523566">
    <property type="component" value="Unassembled WGS sequence"/>
</dbReference>
<feature type="domain" description="PTS EIIB type-3" evidence="8">
    <location>
        <begin position="1"/>
        <end position="101"/>
    </location>
</feature>
<dbReference type="Pfam" id="PF02302">
    <property type="entry name" value="PTS_IIB"/>
    <property type="match status" value="1"/>
</dbReference>
<evidence type="ECO:0000256" key="7">
    <source>
        <dbReference type="PROSITE-ProRule" id="PRU00423"/>
    </source>
</evidence>
<comment type="caution">
    <text evidence="9">The sequence shown here is derived from an EMBL/GenBank/DDBJ whole genome shotgun (WGS) entry which is preliminary data.</text>
</comment>
<dbReference type="PROSITE" id="PS51100">
    <property type="entry name" value="PTS_EIIB_TYPE_3"/>
    <property type="match status" value="1"/>
</dbReference>
<keyword evidence="5" id="KW-0598">Phosphotransferase system</keyword>
<protein>
    <submittedName>
        <fullName evidence="9">PTS sugar transporter subunit IIB</fullName>
    </submittedName>
</protein>
<evidence type="ECO:0000256" key="3">
    <source>
        <dbReference type="ARBA" id="ARBA00022597"/>
    </source>
</evidence>
<dbReference type="PANTHER" id="PTHR34581:SF2">
    <property type="entry name" value="PTS SYSTEM N,N'-DIACETYLCHITOBIOSE-SPECIFIC EIIB COMPONENT"/>
    <property type="match status" value="1"/>
</dbReference>
<name>A0ABT1E4U7_9FIRM</name>
<evidence type="ECO:0000256" key="4">
    <source>
        <dbReference type="ARBA" id="ARBA00022679"/>
    </source>
</evidence>
<keyword evidence="2" id="KW-0597">Phosphoprotein</keyword>
<dbReference type="CDD" id="cd05564">
    <property type="entry name" value="PTS_IIB_chitobiose_lichenan"/>
    <property type="match status" value="1"/>
</dbReference>
<keyword evidence="6" id="KW-0418">Kinase</keyword>
<dbReference type="RefSeq" id="WP_262064653.1">
    <property type="nucleotide sequence ID" value="NZ_JAMXOD010000001.1"/>
</dbReference>
<keyword evidence="1" id="KW-0813">Transport</keyword>
<accession>A0ABT1E4U7</accession>
<dbReference type="EMBL" id="JAMZFW010000001">
    <property type="protein sequence ID" value="MCP1100865.1"/>
    <property type="molecule type" value="Genomic_DNA"/>
</dbReference>
<dbReference type="PANTHER" id="PTHR34581">
    <property type="entry name" value="PTS SYSTEM N,N'-DIACETYLCHITOBIOSE-SPECIFIC EIIB COMPONENT"/>
    <property type="match status" value="1"/>
</dbReference>
<dbReference type="InterPro" id="IPR003501">
    <property type="entry name" value="PTS_EIIB_2/3"/>
</dbReference>
<dbReference type="InterPro" id="IPR013012">
    <property type="entry name" value="PTS_EIIB_3"/>
</dbReference>
<dbReference type="Gene3D" id="3.40.50.2300">
    <property type="match status" value="1"/>
</dbReference>
<reference evidence="9 10" key="1">
    <citation type="journal article" date="2022" name="Genome Biol. Evol.">
        <title>Host diet, physiology and behaviors set the stage for Lachnospiraceae cladogenesis.</title>
        <authorList>
            <person name="Vera-Ponce De Leon A."/>
            <person name="Schneider M."/>
            <person name="Jahnes B.C."/>
            <person name="Sadowski V."/>
            <person name="Camuy-Velez L.A."/>
            <person name="Duan J."/>
            <person name="Sabree Z.L."/>
        </authorList>
    </citation>
    <scope>NUCLEOTIDE SEQUENCE [LARGE SCALE GENOMIC DNA]</scope>
    <source>
        <strain evidence="9 10">PAL113</strain>
    </source>
</reference>
<evidence type="ECO:0000313" key="10">
    <source>
        <dbReference type="Proteomes" id="UP001523566"/>
    </source>
</evidence>
<gene>
    <name evidence="9" type="ORF">NK125_00355</name>
</gene>
<dbReference type="InterPro" id="IPR036095">
    <property type="entry name" value="PTS_EIIB-like_sf"/>
</dbReference>